<feature type="region of interest" description="Disordered" evidence="1">
    <location>
        <begin position="1"/>
        <end position="29"/>
    </location>
</feature>
<evidence type="ECO:0000256" key="1">
    <source>
        <dbReference type="SAM" id="MobiDB-lite"/>
    </source>
</evidence>
<name>A0AAE0KCW6_9PEZI</name>
<comment type="caution">
    <text evidence="2">The sequence shown here is derived from an EMBL/GenBank/DDBJ whole genome shotgun (WGS) entry which is preliminary data.</text>
</comment>
<feature type="region of interest" description="Disordered" evidence="1">
    <location>
        <begin position="69"/>
        <end position="96"/>
    </location>
</feature>
<sequence length="211" mass="25224">MAPEAQSPERRERERLVHREYPHGDDAYNYRGRAQQRSNAALQYGNEAHKRYHSAPARHVRFADDQQFERGRPHVPDHGDDHANHHHHQSHRQPRDHLYYYPYKRAERWVYDLPQVRSQSERRHYHFHEGRWEPLRARHHGAGSHYDTWNEPVQFEPDEAGIHPRQWFEKLEKLEAQVIAFSGLPNENLAKPLRPLGYRNRGAACTLVNHK</sequence>
<gene>
    <name evidence="2" type="ORF">B0T24DRAFT_666870</name>
</gene>
<keyword evidence="3" id="KW-1185">Reference proteome</keyword>
<evidence type="ECO:0000313" key="3">
    <source>
        <dbReference type="Proteomes" id="UP001287356"/>
    </source>
</evidence>
<dbReference type="EMBL" id="JAULSN010000004">
    <property type="protein sequence ID" value="KAK3373670.1"/>
    <property type="molecule type" value="Genomic_DNA"/>
</dbReference>
<dbReference type="AlphaFoldDB" id="A0AAE0KCW6"/>
<proteinExistence type="predicted"/>
<organism evidence="2 3">
    <name type="scientific">Lasiosphaeria ovina</name>
    <dbReference type="NCBI Taxonomy" id="92902"/>
    <lineage>
        <taxon>Eukaryota</taxon>
        <taxon>Fungi</taxon>
        <taxon>Dikarya</taxon>
        <taxon>Ascomycota</taxon>
        <taxon>Pezizomycotina</taxon>
        <taxon>Sordariomycetes</taxon>
        <taxon>Sordariomycetidae</taxon>
        <taxon>Sordariales</taxon>
        <taxon>Lasiosphaeriaceae</taxon>
        <taxon>Lasiosphaeria</taxon>
    </lineage>
</organism>
<feature type="compositionally biased region" description="Basic and acidic residues" evidence="1">
    <location>
        <begin position="7"/>
        <end position="28"/>
    </location>
</feature>
<feature type="compositionally biased region" description="Basic and acidic residues" evidence="1">
    <location>
        <begin position="69"/>
        <end position="83"/>
    </location>
</feature>
<reference evidence="2" key="1">
    <citation type="journal article" date="2023" name="Mol. Phylogenet. Evol.">
        <title>Genome-scale phylogeny and comparative genomics of the fungal order Sordariales.</title>
        <authorList>
            <person name="Hensen N."/>
            <person name="Bonometti L."/>
            <person name="Westerberg I."/>
            <person name="Brannstrom I.O."/>
            <person name="Guillou S."/>
            <person name="Cros-Aarteil S."/>
            <person name="Calhoun S."/>
            <person name="Haridas S."/>
            <person name="Kuo A."/>
            <person name="Mondo S."/>
            <person name="Pangilinan J."/>
            <person name="Riley R."/>
            <person name="LaButti K."/>
            <person name="Andreopoulos B."/>
            <person name="Lipzen A."/>
            <person name="Chen C."/>
            <person name="Yan M."/>
            <person name="Daum C."/>
            <person name="Ng V."/>
            <person name="Clum A."/>
            <person name="Steindorff A."/>
            <person name="Ohm R.A."/>
            <person name="Martin F."/>
            <person name="Silar P."/>
            <person name="Natvig D.O."/>
            <person name="Lalanne C."/>
            <person name="Gautier V."/>
            <person name="Ament-Velasquez S.L."/>
            <person name="Kruys A."/>
            <person name="Hutchinson M.I."/>
            <person name="Powell A.J."/>
            <person name="Barry K."/>
            <person name="Miller A.N."/>
            <person name="Grigoriev I.V."/>
            <person name="Debuchy R."/>
            <person name="Gladieux P."/>
            <person name="Hiltunen Thoren M."/>
            <person name="Johannesson H."/>
        </authorList>
    </citation>
    <scope>NUCLEOTIDE SEQUENCE</scope>
    <source>
        <strain evidence="2">CBS 958.72</strain>
    </source>
</reference>
<dbReference type="Proteomes" id="UP001287356">
    <property type="component" value="Unassembled WGS sequence"/>
</dbReference>
<reference evidence="2" key="2">
    <citation type="submission" date="2023-06" db="EMBL/GenBank/DDBJ databases">
        <authorList>
            <consortium name="Lawrence Berkeley National Laboratory"/>
            <person name="Haridas S."/>
            <person name="Hensen N."/>
            <person name="Bonometti L."/>
            <person name="Westerberg I."/>
            <person name="Brannstrom I.O."/>
            <person name="Guillou S."/>
            <person name="Cros-Aarteil S."/>
            <person name="Calhoun S."/>
            <person name="Kuo A."/>
            <person name="Mondo S."/>
            <person name="Pangilinan J."/>
            <person name="Riley R."/>
            <person name="Labutti K."/>
            <person name="Andreopoulos B."/>
            <person name="Lipzen A."/>
            <person name="Chen C."/>
            <person name="Yanf M."/>
            <person name="Daum C."/>
            <person name="Ng V."/>
            <person name="Clum A."/>
            <person name="Steindorff A."/>
            <person name="Ohm R."/>
            <person name="Martin F."/>
            <person name="Silar P."/>
            <person name="Natvig D."/>
            <person name="Lalanne C."/>
            <person name="Gautier V."/>
            <person name="Ament-Velasquez S.L."/>
            <person name="Kruys A."/>
            <person name="Hutchinson M.I."/>
            <person name="Powell A.J."/>
            <person name="Barry K."/>
            <person name="Miller A.N."/>
            <person name="Grigoriev I.V."/>
            <person name="Debuchy R."/>
            <person name="Gladieux P."/>
            <person name="Thoren M.H."/>
            <person name="Johannesson H."/>
        </authorList>
    </citation>
    <scope>NUCLEOTIDE SEQUENCE</scope>
    <source>
        <strain evidence="2">CBS 958.72</strain>
    </source>
</reference>
<evidence type="ECO:0000313" key="2">
    <source>
        <dbReference type="EMBL" id="KAK3373670.1"/>
    </source>
</evidence>
<protein>
    <submittedName>
        <fullName evidence="2">Uncharacterized protein</fullName>
    </submittedName>
</protein>
<accession>A0AAE0KCW6</accession>